<feature type="compositionally biased region" description="Polar residues" evidence="1">
    <location>
        <begin position="35"/>
        <end position="70"/>
    </location>
</feature>
<accession>A0AAE1K9U2</accession>
<evidence type="ECO:0000313" key="4">
    <source>
        <dbReference type="Proteomes" id="UP001286313"/>
    </source>
</evidence>
<comment type="caution">
    <text evidence="3">The sequence shown here is derived from an EMBL/GenBank/DDBJ whole genome shotgun (WGS) entry which is preliminary data.</text>
</comment>
<proteinExistence type="predicted"/>
<dbReference type="EMBL" id="JAWQEG010003350">
    <property type="protein sequence ID" value="KAK3866708.1"/>
    <property type="molecule type" value="Genomic_DNA"/>
</dbReference>
<name>A0AAE1K9U2_PETCI</name>
<evidence type="ECO:0000256" key="2">
    <source>
        <dbReference type="SAM" id="SignalP"/>
    </source>
</evidence>
<dbReference type="AlphaFoldDB" id="A0AAE1K9U2"/>
<feature type="signal peptide" evidence="2">
    <location>
        <begin position="1"/>
        <end position="20"/>
    </location>
</feature>
<keyword evidence="4" id="KW-1185">Reference proteome</keyword>
<protein>
    <submittedName>
        <fullName evidence="3">Uncharacterized protein</fullName>
    </submittedName>
</protein>
<sequence length="213" mass="23135">MTSLKLRLLLVILIIVVVGGDCSGQVQNRGDDSNDGFTRSTDNTDGFTGSTGNTDGFTRSTNNTDGFTGSSRDISKRKVSLLSLVANYLVNENSGNGGGGSEGDDTIPSRILLPIRPSGNESFVHSSMRQRDIFVRHIVPLIVSELARNRQPDMTEDLAHMVNPTAPQHDYQDTVQVDDAQILDDDGTTDGKKIDGKINDEEEEDVIDYSLFG</sequence>
<evidence type="ECO:0000313" key="3">
    <source>
        <dbReference type="EMBL" id="KAK3866708.1"/>
    </source>
</evidence>
<reference evidence="3" key="1">
    <citation type="submission" date="2023-10" db="EMBL/GenBank/DDBJ databases">
        <title>Genome assemblies of two species of porcelain crab, Petrolisthes cinctipes and Petrolisthes manimaculis (Anomura: Porcellanidae).</title>
        <authorList>
            <person name="Angst P."/>
        </authorList>
    </citation>
    <scope>NUCLEOTIDE SEQUENCE</scope>
    <source>
        <strain evidence="3">PB745_01</strain>
        <tissue evidence="3">Gill</tissue>
    </source>
</reference>
<feature type="chain" id="PRO_5041978517" evidence="2">
    <location>
        <begin position="21"/>
        <end position="213"/>
    </location>
</feature>
<organism evidence="3 4">
    <name type="scientific">Petrolisthes cinctipes</name>
    <name type="common">Flat porcelain crab</name>
    <dbReference type="NCBI Taxonomy" id="88211"/>
    <lineage>
        <taxon>Eukaryota</taxon>
        <taxon>Metazoa</taxon>
        <taxon>Ecdysozoa</taxon>
        <taxon>Arthropoda</taxon>
        <taxon>Crustacea</taxon>
        <taxon>Multicrustacea</taxon>
        <taxon>Malacostraca</taxon>
        <taxon>Eumalacostraca</taxon>
        <taxon>Eucarida</taxon>
        <taxon>Decapoda</taxon>
        <taxon>Pleocyemata</taxon>
        <taxon>Anomura</taxon>
        <taxon>Galatheoidea</taxon>
        <taxon>Porcellanidae</taxon>
        <taxon>Petrolisthes</taxon>
    </lineage>
</organism>
<feature type="region of interest" description="Disordered" evidence="1">
    <location>
        <begin position="25"/>
        <end position="70"/>
    </location>
</feature>
<keyword evidence="2" id="KW-0732">Signal</keyword>
<evidence type="ECO:0000256" key="1">
    <source>
        <dbReference type="SAM" id="MobiDB-lite"/>
    </source>
</evidence>
<gene>
    <name evidence="3" type="ORF">Pcinc_027770</name>
</gene>
<dbReference type="Proteomes" id="UP001286313">
    <property type="component" value="Unassembled WGS sequence"/>
</dbReference>